<feature type="region of interest" description="Disordered" evidence="2">
    <location>
        <begin position="812"/>
        <end position="831"/>
    </location>
</feature>
<keyword evidence="1" id="KW-0175">Coiled coil</keyword>
<evidence type="ECO:0000256" key="1">
    <source>
        <dbReference type="SAM" id="Coils"/>
    </source>
</evidence>
<protein>
    <recommendedName>
        <fullName evidence="3">CxC3 like cysteine cluster domain-containing protein</fullName>
    </recommendedName>
</protein>
<keyword evidence="5" id="KW-1185">Reference proteome</keyword>
<dbReference type="AlphaFoldDB" id="A0AAN8GXY9"/>
<dbReference type="EMBL" id="JAURVH010001534">
    <property type="protein sequence ID" value="KAK5895521.1"/>
    <property type="molecule type" value="Genomic_DNA"/>
</dbReference>
<gene>
    <name evidence="4" type="ORF">CgunFtcFv8_009208</name>
</gene>
<evidence type="ECO:0000259" key="3">
    <source>
        <dbReference type="Pfam" id="PF18804"/>
    </source>
</evidence>
<organism evidence="4 5">
    <name type="scientific">Champsocephalus gunnari</name>
    <name type="common">Mackerel icefish</name>
    <dbReference type="NCBI Taxonomy" id="52237"/>
    <lineage>
        <taxon>Eukaryota</taxon>
        <taxon>Metazoa</taxon>
        <taxon>Chordata</taxon>
        <taxon>Craniata</taxon>
        <taxon>Vertebrata</taxon>
        <taxon>Euteleostomi</taxon>
        <taxon>Actinopterygii</taxon>
        <taxon>Neopterygii</taxon>
        <taxon>Teleostei</taxon>
        <taxon>Neoteleostei</taxon>
        <taxon>Acanthomorphata</taxon>
        <taxon>Eupercaria</taxon>
        <taxon>Perciformes</taxon>
        <taxon>Notothenioidei</taxon>
        <taxon>Channichthyidae</taxon>
        <taxon>Champsocephalus</taxon>
    </lineage>
</organism>
<evidence type="ECO:0000256" key="2">
    <source>
        <dbReference type="SAM" id="MobiDB-lite"/>
    </source>
</evidence>
<dbReference type="PANTHER" id="PTHR33104">
    <property type="entry name" value="SI:DKEY-29D5.2"/>
    <property type="match status" value="1"/>
</dbReference>
<reference evidence="4 5" key="1">
    <citation type="journal article" date="2023" name="Mol. Biol. Evol.">
        <title>Genomics of Secondarily Temperate Adaptation in the Only Non-Antarctic Icefish.</title>
        <authorList>
            <person name="Rivera-Colon A.G."/>
            <person name="Rayamajhi N."/>
            <person name="Minhas B.F."/>
            <person name="Madrigal G."/>
            <person name="Bilyk K.T."/>
            <person name="Yoon V."/>
            <person name="Hune M."/>
            <person name="Gregory S."/>
            <person name="Cheng C.H.C."/>
            <person name="Catchen J.M."/>
        </authorList>
    </citation>
    <scope>NUCLEOTIDE SEQUENCE [LARGE SCALE GENOMIC DNA]</scope>
    <source>
        <tissue evidence="4">White muscle</tissue>
    </source>
</reference>
<accession>A0AAN8GXY9</accession>
<feature type="region of interest" description="Disordered" evidence="2">
    <location>
        <begin position="1"/>
        <end position="70"/>
    </location>
</feature>
<name>A0AAN8GXY9_CHAGU</name>
<evidence type="ECO:0000313" key="4">
    <source>
        <dbReference type="EMBL" id="KAK5895521.1"/>
    </source>
</evidence>
<dbReference type="InterPro" id="IPR040564">
    <property type="entry name" value="CxC3-like"/>
</dbReference>
<evidence type="ECO:0000313" key="5">
    <source>
        <dbReference type="Proteomes" id="UP001331515"/>
    </source>
</evidence>
<proteinExistence type="predicted"/>
<feature type="compositionally biased region" description="Polar residues" evidence="2">
    <location>
        <begin position="59"/>
        <end position="70"/>
    </location>
</feature>
<feature type="domain" description="CxC3 like cysteine cluster" evidence="3">
    <location>
        <begin position="207"/>
        <end position="301"/>
    </location>
</feature>
<dbReference type="InterPro" id="IPR040521">
    <property type="entry name" value="KDZ"/>
</dbReference>
<dbReference type="PANTHER" id="PTHR33104:SF2">
    <property type="entry name" value="CXC3 LIKE CYSTEINE CLUSTER DOMAIN-CONTAINING PROTEIN"/>
    <property type="match status" value="1"/>
</dbReference>
<dbReference type="Pfam" id="PF18804">
    <property type="entry name" value="CxC3"/>
    <property type="match status" value="1"/>
</dbReference>
<sequence length="831" mass="93686">MILKEDQSKPTAGGSQTRTMVWLEEDHDGQPTPKRRRTGEKRKRSSATGASRSVDLVCTPSTSGQESETGTIQSLDSLIQEVQELLGLPSEEPLSSQWKKRQASSLEKWTLLRPFMVNQMLSSDKPKEGVCRRCRQKVAVVTCQDCLPRPLSCTACDVAIHQSSALHNRSAMVEGFLRPLSPSTHITEDEGGKFSYHERECFIPIMHPCCDCATGQTSVSAGKEIILIGINGRYNLFLPQINCTCRKTWSIGMGDLVESGYWPATVNFETLYAVDLFTTYEDLKITAPGMSQQAFVSMLEHRTKLFGRSGKICGDTLQKSFLEWTYAKFEVERLSQVQHFQCPSCTPSMLAVAVDGNRKLYRFKSLPGPCGFFDGVFLAKDAEVSSFVDYIHGTTRHNPAKGRCGSGQWSAARETANKSASKLDEEGVEVAVCRHGFLLKGLNMFRGEMFAYPLYLQKQLSSRNVQFFCPDVVCKYWPYLQRVASHCPELQNLLNMRPFLSIMHAKAHSWLCELRWGGRNQKGAGNTIGEEVEQVNSFLSRAAICSKYMSKAVRTDMLTIQASGWNKRKAANLEQTLAKRYMKMVQRITEATEDLEKLTAELSLQDDQVQQWVSDVQQWTTGTPIQNDLQKTIEGLYLSIKQRKYQLYRQSGGNKRRHKLRKKIVEEKKALEDAITEHNAVAGEADKLPPPNELLAEDNYSWKWECHGDMVQKKKVYDKVMLLTRLKEEAVILVHEVKQHWEYMRSVAGKIDHLSSQISEGITGQSSTEALTERGREGLLCVLKKQLHKVKAQQAMARIAYQCILGQQTVSLDDSSEEQPSDSSSSTDEEL</sequence>
<feature type="compositionally biased region" description="Basic residues" evidence="2">
    <location>
        <begin position="33"/>
        <end position="45"/>
    </location>
</feature>
<feature type="coiled-coil region" evidence="1">
    <location>
        <begin position="581"/>
        <end position="608"/>
    </location>
</feature>
<dbReference type="Pfam" id="PF18758">
    <property type="entry name" value="KDZ"/>
    <property type="match status" value="1"/>
</dbReference>
<feature type="compositionally biased region" description="Polar residues" evidence="2">
    <location>
        <begin position="9"/>
        <end position="19"/>
    </location>
</feature>
<comment type="caution">
    <text evidence="4">The sequence shown here is derived from an EMBL/GenBank/DDBJ whole genome shotgun (WGS) entry which is preliminary data.</text>
</comment>
<dbReference type="Proteomes" id="UP001331515">
    <property type="component" value="Unassembled WGS sequence"/>
</dbReference>
<feature type="compositionally biased region" description="Low complexity" evidence="2">
    <location>
        <begin position="821"/>
        <end position="831"/>
    </location>
</feature>